<evidence type="ECO:0000256" key="1">
    <source>
        <dbReference type="ARBA" id="ARBA00004651"/>
    </source>
</evidence>
<evidence type="ECO:0000256" key="7">
    <source>
        <dbReference type="SAM" id="Phobius"/>
    </source>
</evidence>
<dbReference type="PANTHER" id="PTHR30572">
    <property type="entry name" value="MEMBRANE COMPONENT OF TRANSPORTER-RELATED"/>
    <property type="match status" value="1"/>
</dbReference>
<dbReference type="AlphaFoldDB" id="A0A430B2L7"/>
<dbReference type="EMBL" id="NGKC01000001">
    <property type="protein sequence ID" value="RSU14564.1"/>
    <property type="molecule type" value="Genomic_DNA"/>
</dbReference>
<evidence type="ECO:0000256" key="6">
    <source>
        <dbReference type="ARBA" id="ARBA00038076"/>
    </source>
</evidence>
<dbReference type="Proteomes" id="UP000286773">
    <property type="component" value="Unassembled WGS sequence"/>
</dbReference>
<keyword evidence="11" id="KW-1185">Reference proteome</keyword>
<protein>
    <submittedName>
        <fullName evidence="10">ABC transporter permease</fullName>
    </submittedName>
</protein>
<evidence type="ECO:0000259" key="9">
    <source>
        <dbReference type="Pfam" id="PF12704"/>
    </source>
</evidence>
<dbReference type="InterPro" id="IPR003838">
    <property type="entry name" value="ABC3_permease_C"/>
</dbReference>
<keyword evidence="4 7" id="KW-1133">Transmembrane helix</keyword>
<dbReference type="GO" id="GO:0005886">
    <property type="term" value="C:plasma membrane"/>
    <property type="evidence" value="ECO:0007669"/>
    <property type="project" value="UniProtKB-SubCell"/>
</dbReference>
<evidence type="ECO:0000256" key="5">
    <source>
        <dbReference type="ARBA" id="ARBA00023136"/>
    </source>
</evidence>
<gene>
    <name evidence="10" type="ORF">CBF27_00845</name>
</gene>
<feature type="domain" description="ABC3 transporter permease C-terminal" evidence="8">
    <location>
        <begin position="294"/>
        <end position="407"/>
    </location>
</feature>
<keyword evidence="2" id="KW-1003">Cell membrane</keyword>
<comment type="subcellular location">
    <subcellularLocation>
        <location evidence="1">Cell membrane</location>
        <topology evidence="1">Multi-pass membrane protein</topology>
    </subcellularLocation>
</comment>
<accession>A0A430B2L7</accession>
<reference evidence="10 11" key="1">
    <citation type="submission" date="2017-05" db="EMBL/GenBank/DDBJ databases">
        <title>Vagococcus spp. assemblies.</title>
        <authorList>
            <person name="Gulvik C.A."/>
        </authorList>
    </citation>
    <scope>NUCLEOTIDE SEQUENCE [LARGE SCALE GENOMIC DNA]</scope>
    <source>
        <strain evidence="10 11">LMG 24798</strain>
    </source>
</reference>
<dbReference type="PANTHER" id="PTHR30572:SF4">
    <property type="entry name" value="ABC TRANSPORTER PERMEASE YTRF"/>
    <property type="match status" value="1"/>
</dbReference>
<dbReference type="GO" id="GO:0022857">
    <property type="term" value="F:transmembrane transporter activity"/>
    <property type="evidence" value="ECO:0007669"/>
    <property type="project" value="TreeGrafter"/>
</dbReference>
<keyword evidence="3 7" id="KW-0812">Transmembrane</keyword>
<evidence type="ECO:0000313" key="11">
    <source>
        <dbReference type="Proteomes" id="UP000286773"/>
    </source>
</evidence>
<dbReference type="Pfam" id="PF02687">
    <property type="entry name" value="FtsX"/>
    <property type="match status" value="1"/>
</dbReference>
<feature type="transmembrane region" description="Helical" evidence="7">
    <location>
        <begin position="290"/>
        <end position="313"/>
    </location>
</feature>
<comment type="caution">
    <text evidence="10">The sequence shown here is derived from an EMBL/GenBank/DDBJ whole genome shotgun (WGS) entry which is preliminary data.</text>
</comment>
<evidence type="ECO:0000256" key="4">
    <source>
        <dbReference type="ARBA" id="ARBA00022989"/>
    </source>
</evidence>
<evidence type="ECO:0000313" key="10">
    <source>
        <dbReference type="EMBL" id="RSU14564.1"/>
    </source>
</evidence>
<proteinExistence type="inferred from homology"/>
<dbReference type="InterPro" id="IPR025857">
    <property type="entry name" value="MacB_PCD"/>
</dbReference>
<name>A0A430B2L7_9ENTE</name>
<evidence type="ECO:0000256" key="2">
    <source>
        <dbReference type="ARBA" id="ARBA00022475"/>
    </source>
</evidence>
<dbReference type="Pfam" id="PF12704">
    <property type="entry name" value="MacB_PCD"/>
    <property type="match status" value="1"/>
</dbReference>
<dbReference type="RefSeq" id="WP_126811429.1">
    <property type="nucleotide sequence ID" value="NZ_NGKC01000001.1"/>
</dbReference>
<dbReference type="OrthoDB" id="9770036at2"/>
<keyword evidence="5 7" id="KW-0472">Membrane</keyword>
<evidence type="ECO:0000256" key="3">
    <source>
        <dbReference type="ARBA" id="ARBA00022692"/>
    </source>
</evidence>
<feature type="transmembrane region" description="Helical" evidence="7">
    <location>
        <begin position="334"/>
        <end position="361"/>
    </location>
</feature>
<dbReference type="InterPro" id="IPR050250">
    <property type="entry name" value="Macrolide_Exporter_MacB"/>
</dbReference>
<evidence type="ECO:0000259" key="8">
    <source>
        <dbReference type="Pfam" id="PF02687"/>
    </source>
</evidence>
<feature type="domain" description="MacB-like periplasmic core" evidence="9">
    <location>
        <begin position="21"/>
        <end position="250"/>
    </location>
</feature>
<comment type="similarity">
    <text evidence="6">Belongs to the ABC-4 integral membrane protein family.</text>
</comment>
<organism evidence="10 11">
    <name type="scientific">Vagococcus acidifermentans</name>
    <dbReference type="NCBI Taxonomy" id="564710"/>
    <lineage>
        <taxon>Bacteria</taxon>
        <taxon>Bacillati</taxon>
        <taxon>Bacillota</taxon>
        <taxon>Bacilli</taxon>
        <taxon>Lactobacillales</taxon>
        <taxon>Enterococcaceae</taxon>
        <taxon>Vagococcus</taxon>
    </lineage>
</organism>
<sequence>MISNLLVSTFLSLKAHKLRVFLTMIGIIIGIASVVTISTLGEGMKRQILSSTSALNTDVVKLHYTMQTEDSDSGVMYYEEPDFNFSRVDMKKVQGIEGVKAIYPEYGNYYGGDNLDVNMEYFNISSYLQIVPNDGKPKELLCGRDFSDRDAGKNVIILNHSLFDYDTQYENPEELLDKAVSINGYMYKVIGILAPFKYEDLSQTEAMELDWNTVNSSFVSRSSYNELSQTQAIKGINFKLEEGADKHDVLGQAIQIMQENHTDVKGVFAENDMAEQEKQQMEEAIGGMTMFLMAITAISLLVGGIGVMNIMYVSVTERKREIGIRRAIGAKPKIILMQFLLEAAFITLVGGLIGVAVGYGLSSLAGGFIGIIPVITTQIFLISAGVSILTGVFFGIIPAISASRMDPIKAIYN</sequence>
<feature type="transmembrane region" description="Helical" evidence="7">
    <location>
        <begin position="20"/>
        <end position="41"/>
    </location>
</feature>
<feature type="transmembrane region" description="Helical" evidence="7">
    <location>
        <begin position="367"/>
        <end position="400"/>
    </location>
</feature>